<sequence length="70" mass="7821">MSFQAYIDNIQAKTGKGPEEFVRLAEEKGFISNGTITVKATEIVNWLKADFELGHGHANAIFAYFKGKRD</sequence>
<comment type="caution">
    <text evidence="1">The sequence shown here is derived from an EMBL/GenBank/DDBJ whole genome shotgun (WGS) entry which is preliminary data.</text>
</comment>
<protein>
    <submittedName>
        <fullName evidence="1">DUF4287 domain-containing protein</fullName>
    </submittedName>
</protein>
<keyword evidence="2" id="KW-1185">Reference proteome</keyword>
<organism evidence="1 2">
    <name type="scientific">Aquirufa regiilacus</name>
    <dbReference type="NCBI Taxonomy" id="3024868"/>
    <lineage>
        <taxon>Bacteria</taxon>
        <taxon>Pseudomonadati</taxon>
        <taxon>Bacteroidota</taxon>
        <taxon>Cytophagia</taxon>
        <taxon>Cytophagales</taxon>
        <taxon>Flectobacillaceae</taxon>
        <taxon>Aquirufa</taxon>
    </lineage>
</organism>
<proteinExistence type="predicted"/>
<accession>A0ABU3TTS8</accession>
<evidence type="ECO:0000313" key="2">
    <source>
        <dbReference type="Proteomes" id="UP001249959"/>
    </source>
</evidence>
<name>A0ABU3TTS8_9BACT</name>
<dbReference type="Pfam" id="PF14117">
    <property type="entry name" value="DUF4287"/>
    <property type="match status" value="1"/>
</dbReference>
<dbReference type="RefSeq" id="WP_315574487.1">
    <property type="nucleotide sequence ID" value="NZ_JARDXH010000001.1"/>
</dbReference>
<dbReference type="EMBL" id="JAVNWW010000004">
    <property type="protein sequence ID" value="MDU0809276.1"/>
    <property type="molecule type" value="Genomic_DNA"/>
</dbReference>
<reference evidence="1 2" key="1">
    <citation type="submission" date="2023-09" db="EMBL/GenBank/DDBJ databases">
        <title>Aquirufa genomes.</title>
        <authorList>
            <person name="Pitt A."/>
        </authorList>
    </citation>
    <scope>NUCLEOTIDE SEQUENCE [LARGE SCALE GENOMIC DNA]</scope>
    <source>
        <strain evidence="1 2">LEOWEIH-7C</strain>
    </source>
</reference>
<dbReference type="InterPro" id="IPR025629">
    <property type="entry name" value="DUF4287"/>
</dbReference>
<gene>
    <name evidence="1" type="ORF">PQG45_09540</name>
</gene>
<evidence type="ECO:0000313" key="1">
    <source>
        <dbReference type="EMBL" id="MDU0809276.1"/>
    </source>
</evidence>
<dbReference type="Proteomes" id="UP001249959">
    <property type="component" value="Unassembled WGS sequence"/>
</dbReference>